<evidence type="ECO:0000259" key="1">
    <source>
        <dbReference type="Pfam" id="PF03101"/>
    </source>
</evidence>
<dbReference type="GO" id="GO:0008270">
    <property type="term" value="F:zinc ion binding"/>
    <property type="evidence" value="ECO:0007669"/>
    <property type="project" value="InterPro"/>
</dbReference>
<evidence type="ECO:0000313" key="2">
    <source>
        <dbReference type="EMBL" id="RYR35506.1"/>
    </source>
</evidence>
<reference evidence="2 3" key="1">
    <citation type="submission" date="2019-01" db="EMBL/GenBank/DDBJ databases">
        <title>Sequencing of cultivated peanut Arachis hypogaea provides insights into genome evolution and oil improvement.</title>
        <authorList>
            <person name="Chen X."/>
        </authorList>
    </citation>
    <scope>NUCLEOTIDE SEQUENCE [LARGE SCALE GENOMIC DNA]</scope>
    <source>
        <strain evidence="3">cv. Fuhuasheng</strain>
        <tissue evidence="2">Leaves</tissue>
    </source>
</reference>
<gene>
    <name evidence="2" type="ORF">Ahy_A10g050650</name>
</gene>
<organism evidence="2 3">
    <name type="scientific">Arachis hypogaea</name>
    <name type="common">Peanut</name>
    <dbReference type="NCBI Taxonomy" id="3818"/>
    <lineage>
        <taxon>Eukaryota</taxon>
        <taxon>Viridiplantae</taxon>
        <taxon>Streptophyta</taxon>
        <taxon>Embryophyta</taxon>
        <taxon>Tracheophyta</taxon>
        <taxon>Spermatophyta</taxon>
        <taxon>Magnoliopsida</taxon>
        <taxon>eudicotyledons</taxon>
        <taxon>Gunneridae</taxon>
        <taxon>Pentapetalae</taxon>
        <taxon>rosids</taxon>
        <taxon>fabids</taxon>
        <taxon>Fabales</taxon>
        <taxon>Fabaceae</taxon>
        <taxon>Papilionoideae</taxon>
        <taxon>50 kb inversion clade</taxon>
        <taxon>dalbergioids sensu lato</taxon>
        <taxon>Dalbergieae</taxon>
        <taxon>Pterocarpus clade</taxon>
        <taxon>Arachis</taxon>
    </lineage>
</organism>
<dbReference type="GO" id="GO:0003676">
    <property type="term" value="F:nucleic acid binding"/>
    <property type="evidence" value="ECO:0007669"/>
    <property type="project" value="InterPro"/>
</dbReference>
<protein>
    <recommendedName>
        <fullName evidence="1">FAR1 domain-containing protein</fullName>
    </recommendedName>
</protein>
<dbReference type="PANTHER" id="PTHR46328:SF27">
    <property type="entry name" value="OS12G0287500 PROTEIN"/>
    <property type="match status" value="1"/>
</dbReference>
<sequence length="373" mass="42331">MEANSSVVQDAWLWSGSRKVFLTEEGNVADVNMQDGMYDMEVEADKVPMQMEGTASRSPDQLINLEGISVDDVLQMKFSTPEEASDFYNNYSRVKGFASRQGKKIKNSIGQIVRYTFVCNTQGFREKKWLEKMDRKKEHKVVTRCGCLAEMRIKKKDGTGNWYVSQFIDEHNHEMVSGKFVNYLRSHRKISEVEIAHLTSEETTDHAATYRSRLGAFSQICKRLGRVACMSDEDFKQYSKKLLSDAVVLEIKYGLRPDEPMVRSGLVRQGIKDPVRVRTKGTGRCSQAAPSVGKKRRKCSTCSRLGHRRTRCPNAPSQTSLRPREDFVLNRMTQEVQGGEKPVRTRKRKIGCDPSVVQPPIFSDSTTCIGECS</sequence>
<evidence type="ECO:0000313" key="3">
    <source>
        <dbReference type="Proteomes" id="UP000289738"/>
    </source>
</evidence>
<name>A0A445BA31_ARAHY</name>
<dbReference type="InterPro" id="IPR004330">
    <property type="entry name" value="FAR1_DNA_bnd_dom"/>
</dbReference>
<proteinExistence type="predicted"/>
<dbReference type="SUPFAM" id="SSF57756">
    <property type="entry name" value="Retrovirus zinc finger-like domains"/>
    <property type="match status" value="1"/>
</dbReference>
<dbReference type="Proteomes" id="UP000289738">
    <property type="component" value="Chromosome A10"/>
</dbReference>
<accession>A0A445BA31</accession>
<feature type="domain" description="FAR1" evidence="1">
    <location>
        <begin position="86"/>
        <end position="176"/>
    </location>
</feature>
<dbReference type="AlphaFoldDB" id="A0A445BA31"/>
<dbReference type="InterPro" id="IPR036875">
    <property type="entry name" value="Znf_CCHC_sf"/>
</dbReference>
<dbReference type="STRING" id="3818.A0A445BA31"/>
<keyword evidence="3" id="KW-1185">Reference proteome</keyword>
<dbReference type="EMBL" id="SDMP01000010">
    <property type="protein sequence ID" value="RYR35506.1"/>
    <property type="molecule type" value="Genomic_DNA"/>
</dbReference>
<dbReference type="PANTHER" id="PTHR46328">
    <property type="entry name" value="FAR-RED IMPAIRED RESPONSIVE (FAR1) FAMILY PROTEIN-RELATED"/>
    <property type="match status" value="1"/>
</dbReference>
<comment type="caution">
    <text evidence="2">The sequence shown here is derived from an EMBL/GenBank/DDBJ whole genome shotgun (WGS) entry which is preliminary data.</text>
</comment>
<dbReference type="Pfam" id="PF03101">
    <property type="entry name" value="FAR1"/>
    <property type="match status" value="1"/>
</dbReference>